<dbReference type="RefSeq" id="WP_076347943.1">
    <property type="nucleotide sequence ID" value="NZ_CP019082.1"/>
</dbReference>
<evidence type="ECO:0000313" key="1">
    <source>
        <dbReference type="EMBL" id="APW62112.1"/>
    </source>
</evidence>
<keyword evidence="2" id="KW-1185">Reference proteome</keyword>
<sequence length="120" mass="13165">MQQLVSFVAVRLAVLAATSNDSGFDGSSPAGEILRSVLDAWKQGRKVDDPSGADYVAEPRWKEGYRLERFEIGSNLKAADLDVSCPVELWMSSPTGEAVREEVYYVVSTSPRRVVVRSPS</sequence>
<dbReference type="STRING" id="1387353.BSF38_03644"/>
<dbReference type="EMBL" id="CP019082">
    <property type="protein sequence ID" value="APW62112.1"/>
    <property type="molecule type" value="Genomic_DNA"/>
</dbReference>
<dbReference type="Proteomes" id="UP000186309">
    <property type="component" value="Chromosome"/>
</dbReference>
<organism evidence="1 2">
    <name type="scientific">Paludisphaera borealis</name>
    <dbReference type="NCBI Taxonomy" id="1387353"/>
    <lineage>
        <taxon>Bacteria</taxon>
        <taxon>Pseudomonadati</taxon>
        <taxon>Planctomycetota</taxon>
        <taxon>Planctomycetia</taxon>
        <taxon>Isosphaerales</taxon>
        <taxon>Isosphaeraceae</taxon>
        <taxon>Paludisphaera</taxon>
    </lineage>
</organism>
<name>A0A1U7CT59_9BACT</name>
<dbReference type="KEGG" id="pbor:BSF38_03644"/>
<evidence type="ECO:0000313" key="2">
    <source>
        <dbReference type="Proteomes" id="UP000186309"/>
    </source>
</evidence>
<protein>
    <submittedName>
        <fullName evidence="1">Uncharacterized protein</fullName>
    </submittedName>
</protein>
<accession>A0A1U7CT59</accession>
<dbReference type="OrthoDB" id="287194at2"/>
<reference evidence="2" key="1">
    <citation type="submission" date="2016-12" db="EMBL/GenBank/DDBJ databases">
        <title>Comparative genomics of four Isosphaeraceae planctomycetes: a common pool of plasmids and glycoside hydrolase genes.</title>
        <authorList>
            <person name="Ivanova A."/>
        </authorList>
    </citation>
    <scope>NUCLEOTIDE SEQUENCE [LARGE SCALE GENOMIC DNA]</scope>
    <source>
        <strain evidence="2">PX4</strain>
    </source>
</reference>
<proteinExistence type="predicted"/>
<gene>
    <name evidence="1" type="ORF">BSF38_03644</name>
</gene>
<dbReference type="AlphaFoldDB" id="A0A1U7CT59"/>